<dbReference type="NCBIfam" id="TIGR03887">
    <property type="entry name" value="thiocyan_alph"/>
    <property type="match status" value="1"/>
</dbReference>
<dbReference type="EMBL" id="BAAANT010000035">
    <property type="protein sequence ID" value="GAA2152638.1"/>
    <property type="molecule type" value="Genomic_DNA"/>
</dbReference>
<proteinExistence type="inferred from homology"/>
<dbReference type="Gene3D" id="3.90.330.10">
    <property type="entry name" value="Nitrile hydratase alpha /Thiocyanate hydrolase gamma"/>
    <property type="match status" value="1"/>
</dbReference>
<gene>
    <name evidence="5" type="primary">scnC</name>
    <name evidence="5" type="ORF">GCM10009760_49510</name>
</gene>
<keyword evidence="5" id="KW-0378">Hydrolase</keyword>
<evidence type="ECO:0000313" key="5">
    <source>
        <dbReference type="EMBL" id="GAA2152638.1"/>
    </source>
</evidence>
<dbReference type="InterPro" id="IPR023900">
    <property type="entry name" value="CN_Hdrtase_asu/SCN_Hdrlase_gsu"/>
</dbReference>
<keyword evidence="6" id="KW-1185">Reference proteome</keyword>
<dbReference type="InterPro" id="IPR036648">
    <property type="entry name" value="CN_Hdrase_a/SCN_Hdrase_g_sf"/>
</dbReference>
<evidence type="ECO:0000256" key="2">
    <source>
        <dbReference type="ARBA" id="ARBA00022723"/>
    </source>
</evidence>
<protein>
    <submittedName>
        <fullName evidence="5">Thiocyanate hydrolase subunit gamma</fullName>
    </submittedName>
</protein>
<comment type="caution">
    <text evidence="5">The sequence shown here is derived from an EMBL/GenBank/DDBJ whole genome shotgun (WGS) entry which is preliminary data.</text>
</comment>
<evidence type="ECO:0000313" key="6">
    <source>
        <dbReference type="Proteomes" id="UP001422759"/>
    </source>
</evidence>
<organism evidence="5 6">
    <name type="scientific">Kitasatospora kazusensis</name>
    <dbReference type="NCBI Taxonomy" id="407974"/>
    <lineage>
        <taxon>Bacteria</taxon>
        <taxon>Bacillati</taxon>
        <taxon>Actinomycetota</taxon>
        <taxon>Actinomycetes</taxon>
        <taxon>Kitasatosporales</taxon>
        <taxon>Streptomycetaceae</taxon>
        <taxon>Kitasatospora</taxon>
    </lineage>
</organism>
<dbReference type="RefSeq" id="WP_344468153.1">
    <property type="nucleotide sequence ID" value="NZ_BAAANT010000035.1"/>
</dbReference>
<evidence type="ECO:0000256" key="3">
    <source>
        <dbReference type="SAM" id="MobiDB-lite"/>
    </source>
</evidence>
<dbReference type="InterPro" id="IPR023901">
    <property type="entry name" value="Thiocyan_Hydrolase_gsu"/>
</dbReference>
<comment type="similarity">
    <text evidence="1">Belongs to the nitrile hydratase subunit alpha family.</text>
</comment>
<evidence type="ECO:0000256" key="1">
    <source>
        <dbReference type="ARBA" id="ARBA00009363"/>
    </source>
</evidence>
<dbReference type="GO" id="GO:0016787">
    <property type="term" value="F:hydrolase activity"/>
    <property type="evidence" value="ECO:0007669"/>
    <property type="project" value="UniProtKB-KW"/>
</dbReference>
<dbReference type="Pfam" id="PF02979">
    <property type="entry name" value="NHase_alpha"/>
    <property type="match status" value="1"/>
</dbReference>
<evidence type="ECO:0000259" key="4">
    <source>
        <dbReference type="Pfam" id="PF02979"/>
    </source>
</evidence>
<name>A0ABP5LSZ0_9ACTN</name>
<dbReference type="InterPro" id="IPR004232">
    <property type="entry name" value="CN_Hdrtase_a/SCN_Hdrlase_g"/>
</dbReference>
<dbReference type="PIRSF" id="PIRSF001426">
    <property type="entry name" value="NHase_alpha"/>
    <property type="match status" value="1"/>
</dbReference>
<feature type="region of interest" description="Disordered" evidence="3">
    <location>
        <begin position="220"/>
        <end position="248"/>
    </location>
</feature>
<dbReference type="SUPFAM" id="SSF56209">
    <property type="entry name" value="Nitrile hydratase alpha chain"/>
    <property type="match status" value="1"/>
</dbReference>
<dbReference type="Proteomes" id="UP001422759">
    <property type="component" value="Unassembled WGS sequence"/>
</dbReference>
<accession>A0ABP5LSZ0</accession>
<keyword evidence="2" id="KW-0479">Metal-binding</keyword>
<sequence length="248" mass="27689">MGKSSGHDDTAHDGTHAPMVQEVTDFEVLEIALRELAIEKGLFTAEDHRHYTEWAEQMGPAPAARLVARAWLDPGFKELALTDALAASREVGIDWLHDPPTGFGSPSDFTLLHVLEDTPTLHHVVVCTLCSCYPRPILGNSPEWYRTPNYRRRIVRWPRQVLAEFGLHLPEGVQVRVEDSNSKHRFLVLPVRPDGTEGWTEDQLAEIVTRDCMIGVALPRPGVTSNPSRPEHAAARPIAGHQPTEEIR</sequence>
<feature type="domain" description="Nitrile hydratase alpha/Thiocyanate hydrolase gamma" evidence="4">
    <location>
        <begin position="25"/>
        <end position="217"/>
    </location>
</feature>
<reference evidence="6" key="1">
    <citation type="journal article" date="2019" name="Int. J. Syst. Evol. Microbiol.">
        <title>The Global Catalogue of Microorganisms (GCM) 10K type strain sequencing project: providing services to taxonomists for standard genome sequencing and annotation.</title>
        <authorList>
            <consortium name="The Broad Institute Genomics Platform"/>
            <consortium name="The Broad Institute Genome Sequencing Center for Infectious Disease"/>
            <person name="Wu L."/>
            <person name="Ma J."/>
        </authorList>
    </citation>
    <scope>NUCLEOTIDE SEQUENCE [LARGE SCALE GENOMIC DNA]</scope>
    <source>
        <strain evidence="6">JCM 14560</strain>
    </source>
</reference>